<dbReference type="SMART" id="SM00855">
    <property type="entry name" value="PGAM"/>
    <property type="match status" value="1"/>
</dbReference>
<feature type="active site" description="Proton donor/acceptor" evidence="1">
    <location>
        <position position="98"/>
    </location>
</feature>
<name>A0A167P538_CALVF</name>
<dbReference type="OrthoDB" id="4818801at2759"/>
<keyword evidence="4" id="KW-1185">Reference proteome</keyword>
<evidence type="ECO:0000256" key="2">
    <source>
        <dbReference type="PIRSR" id="PIRSR613078-2"/>
    </source>
</evidence>
<dbReference type="PANTHER" id="PTHR48100">
    <property type="entry name" value="BROAD-SPECIFICITY PHOSPHATASE YOR283W-RELATED"/>
    <property type="match status" value="1"/>
</dbReference>
<gene>
    <name evidence="3" type="ORF">CALVIDRAFT_535519</name>
</gene>
<dbReference type="SUPFAM" id="SSF53254">
    <property type="entry name" value="Phosphoglycerate mutase-like"/>
    <property type="match status" value="1"/>
</dbReference>
<dbReference type="InterPro" id="IPR050275">
    <property type="entry name" value="PGM_Phosphatase"/>
</dbReference>
<protein>
    <submittedName>
        <fullName evidence="3">Phosphoglycerate mutase-like protein</fullName>
    </submittedName>
</protein>
<dbReference type="STRING" id="1330018.A0A167P538"/>
<dbReference type="CDD" id="cd07067">
    <property type="entry name" value="HP_PGM_like"/>
    <property type="match status" value="1"/>
</dbReference>
<feature type="binding site" evidence="2">
    <location>
        <begin position="98"/>
        <end position="101"/>
    </location>
    <ligand>
        <name>substrate</name>
    </ligand>
</feature>
<evidence type="ECO:0000313" key="3">
    <source>
        <dbReference type="EMBL" id="KZO98427.1"/>
    </source>
</evidence>
<dbReference type="GO" id="GO:0046390">
    <property type="term" value="P:ribose phosphate biosynthetic process"/>
    <property type="evidence" value="ECO:0007669"/>
    <property type="project" value="TreeGrafter"/>
</dbReference>
<feature type="binding site" evidence="2">
    <location>
        <position position="70"/>
    </location>
    <ligand>
        <name>substrate</name>
    </ligand>
</feature>
<dbReference type="Pfam" id="PF00300">
    <property type="entry name" value="His_Phos_1"/>
    <property type="match status" value="1"/>
</dbReference>
<sequence>MSHRPVPRLFLIRHGQTEWSQNGRHTGRSDIPLTPKGEQIILSHNKQIVGDDKLIKPTNLTHVLVSPRQRAQKTFHLLFSSLPPDCLPTYTTTEDVREWDYGEYEGLTSEQIRDKAPTWDIWTDGCPGGESVEDITTRIDSVLARVHEWHREWFEEGKGARDCMIVAHAHFLRSLVSRWVEFPIKLGTHFNIEPAGVTILTYNHSSLKEPAMTALNLFANHDV</sequence>
<dbReference type="Proteomes" id="UP000076738">
    <property type="component" value="Unassembled WGS sequence"/>
</dbReference>
<dbReference type="GO" id="GO:0050278">
    <property type="term" value="F:sedoheptulose-bisphosphatase activity"/>
    <property type="evidence" value="ECO:0007669"/>
    <property type="project" value="TreeGrafter"/>
</dbReference>
<dbReference type="Gene3D" id="3.40.50.1240">
    <property type="entry name" value="Phosphoglycerate mutase-like"/>
    <property type="match status" value="1"/>
</dbReference>
<dbReference type="AlphaFoldDB" id="A0A167P538"/>
<proteinExistence type="predicted"/>
<dbReference type="PANTHER" id="PTHR48100:SF15">
    <property type="entry name" value="SEDOHEPTULOSE 1,7-BISPHOSPHATASE"/>
    <property type="match status" value="1"/>
</dbReference>
<evidence type="ECO:0000256" key="1">
    <source>
        <dbReference type="PIRSR" id="PIRSR613078-1"/>
    </source>
</evidence>
<accession>A0A167P538</accession>
<dbReference type="EMBL" id="KV417276">
    <property type="protein sequence ID" value="KZO98427.1"/>
    <property type="molecule type" value="Genomic_DNA"/>
</dbReference>
<feature type="active site" description="Tele-phosphohistidine intermediate" evidence="1">
    <location>
        <position position="14"/>
    </location>
</feature>
<dbReference type="InterPro" id="IPR029033">
    <property type="entry name" value="His_PPase_superfam"/>
</dbReference>
<evidence type="ECO:0000313" key="4">
    <source>
        <dbReference type="Proteomes" id="UP000076738"/>
    </source>
</evidence>
<reference evidence="3 4" key="1">
    <citation type="journal article" date="2016" name="Mol. Biol. Evol.">
        <title>Comparative Genomics of Early-Diverging Mushroom-Forming Fungi Provides Insights into the Origins of Lignocellulose Decay Capabilities.</title>
        <authorList>
            <person name="Nagy L.G."/>
            <person name="Riley R."/>
            <person name="Tritt A."/>
            <person name="Adam C."/>
            <person name="Daum C."/>
            <person name="Floudas D."/>
            <person name="Sun H."/>
            <person name="Yadav J.S."/>
            <person name="Pangilinan J."/>
            <person name="Larsson K.H."/>
            <person name="Matsuura K."/>
            <person name="Barry K."/>
            <person name="Labutti K."/>
            <person name="Kuo R."/>
            <person name="Ohm R.A."/>
            <person name="Bhattacharya S.S."/>
            <person name="Shirouzu T."/>
            <person name="Yoshinaga Y."/>
            <person name="Martin F.M."/>
            <person name="Grigoriev I.V."/>
            <person name="Hibbett D.S."/>
        </authorList>
    </citation>
    <scope>NUCLEOTIDE SEQUENCE [LARGE SCALE GENOMIC DNA]</scope>
    <source>
        <strain evidence="3 4">TUFC12733</strain>
    </source>
</reference>
<dbReference type="InterPro" id="IPR013078">
    <property type="entry name" value="His_Pase_superF_clade-1"/>
</dbReference>
<feature type="binding site" evidence="2">
    <location>
        <begin position="26"/>
        <end position="27"/>
    </location>
    <ligand>
        <name>substrate</name>
    </ligand>
</feature>
<organism evidence="3 4">
    <name type="scientific">Calocera viscosa (strain TUFC12733)</name>
    <dbReference type="NCBI Taxonomy" id="1330018"/>
    <lineage>
        <taxon>Eukaryota</taxon>
        <taxon>Fungi</taxon>
        <taxon>Dikarya</taxon>
        <taxon>Basidiomycota</taxon>
        <taxon>Agaricomycotina</taxon>
        <taxon>Dacrymycetes</taxon>
        <taxon>Dacrymycetales</taxon>
        <taxon>Dacrymycetaceae</taxon>
        <taxon>Calocera</taxon>
    </lineage>
</organism>